<dbReference type="InterPro" id="IPR007110">
    <property type="entry name" value="Ig-like_dom"/>
</dbReference>
<dbReference type="InterPro" id="IPR013098">
    <property type="entry name" value="Ig_I-set"/>
</dbReference>
<dbReference type="FunFam" id="2.60.40.10:FF:001049">
    <property type="entry name" value="Down syndrome cell adhesion molecule-like protein Dscam2"/>
    <property type="match status" value="1"/>
</dbReference>
<name>A0A087UXG6_STEMI</name>
<dbReference type="SUPFAM" id="SSF48726">
    <property type="entry name" value="Immunoglobulin"/>
    <property type="match status" value="6"/>
</dbReference>
<dbReference type="AlphaFoldDB" id="A0A087UXG6"/>
<feature type="non-terminal residue" evidence="11">
    <location>
        <position position="655"/>
    </location>
</feature>
<dbReference type="Pfam" id="PF13927">
    <property type="entry name" value="Ig_3"/>
    <property type="match status" value="2"/>
</dbReference>
<feature type="domain" description="Ig-like" evidence="10">
    <location>
        <begin position="572"/>
        <end position="655"/>
    </location>
</feature>
<evidence type="ECO:0000256" key="4">
    <source>
        <dbReference type="ARBA" id="ARBA00022737"/>
    </source>
</evidence>
<dbReference type="InterPro" id="IPR013151">
    <property type="entry name" value="Immunoglobulin_dom"/>
</dbReference>
<keyword evidence="2" id="KW-0812">Transmembrane</keyword>
<dbReference type="InterPro" id="IPR036179">
    <property type="entry name" value="Ig-like_dom_sf"/>
</dbReference>
<dbReference type="InterPro" id="IPR013106">
    <property type="entry name" value="Ig_V-set"/>
</dbReference>
<dbReference type="SMART" id="SM00408">
    <property type="entry name" value="IGc2"/>
    <property type="match status" value="6"/>
</dbReference>
<organism evidence="11 12">
    <name type="scientific">Stegodyphus mimosarum</name>
    <name type="common">African social velvet spider</name>
    <dbReference type="NCBI Taxonomy" id="407821"/>
    <lineage>
        <taxon>Eukaryota</taxon>
        <taxon>Metazoa</taxon>
        <taxon>Ecdysozoa</taxon>
        <taxon>Arthropoda</taxon>
        <taxon>Chelicerata</taxon>
        <taxon>Arachnida</taxon>
        <taxon>Araneae</taxon>
        <taxon>Araneomorphae</taxon>
        <taxon>Entelegynae</taxon>
        <taxon>Eresoidea</taxon>
        <taxon>Eresidae</taxon>
        <taxon>Stegodyphus</taxon>
    </lineage>
</organism>
<keyword evidence="3" id="KW-0732">Signal</keyword>
<evidence type="ECO:0000313" key="11">
    <source>
        <dbReference type="EMBL" id="KFM82055.1"/>
    </source>
</evidence>
<feature type="domain" description="Ig-like" evidence="10">
    <location>
        <begin position="78"/>
        <end position="167"/>
    </location>
</feature>
<dbReference type="OrthoDB" id="6423619at2759"/>
<dbReference type="PROSITE" id="PS50835">
    <property type="entry name" value="IG_LIKE"/>
    <property type="match status" value="6"/>
</dbReference>
<evidence type="ECO:0000259" key="10">
    <source>
        <dbReference type="PROSITE" id="PS50835"/>
    </source>
</evidence>
<dbReference type="Proteomes" id="UP000054359">
    <property type="component" value="Unassembled WGS sequence"/>
</dbReference>
<evidence type="ECO:0000256" key="5">
    <source>
        <dbReference type="ARBA" id="ARBA00022889"/>
    </source>
</evidence>
<dbReference type="EMBL" id="KK122155">
    <property type="protein sequence ID" value="KFM82055.1"/>
    <property type="molecule type" value="Genomic_DNA"/>
</dbReference>
<keyword evidence="4" id="KW-0677">Repeat</keyword>
<feature type="domain" description="Ig-like" evidence="10">
    <location>
        <begin position="177"/>
        <end position="269"/>
    </location>
</feature>
<dbReference type="CDD" id="cd20958">
    <property type="entry name" value="IgI_5_Dscam"/>
    <property type="match status" value="1"/>
</dbReference>
<proteinExistence type="predicted"/>
<feature type="domain" description="Ig-like" evidence="10">
    <location>
        <begin position="286"/>
        <end position="377"/>
    </location>
</feature>
<dbReference type="STRING" id="407821.A0A087UXG6"/>
<evidence type="ECO:0000256" key="2">
    <source>
        <dbReference type="ARBA" id="ARBA00022692"/>
    </source>
</evidence>
<dbReference type="FunFam" id="2.60.40.10:FF:000310">
    <property type="entry name" value="Down syndrome cell adhesion molecule, isoform D"/>
    <property type="match status" value="1"/>
</dbReference>
<comment type="subcellular location">
    <subcellularLocation>
        <location evidence="1">Membrane</location>
        <topology evidence="1">Single-pass membrane protein</topology>
    </subcellularLocation>
</comment>
<dbReference type="GO" id="GO:0007156">
    <property type="term" value="P:homophilic cell adhesion via plasma membrane adhesion molecules"/>
    <property type="evidence" value="ECO:0007669"/>
    <property type="project" value="TreeGrafter"/>
</dbReference>
<dbReference type="SMART" id="SM00409">
    <property type="entry name" value="IG"/>
    <property type="match status" value="6"/>
</dbReference>
<keyword evidence="7" id="KW-0472">Membrane</keyword>
<dbReference type="CDD" id="cd20956">
    <property type="entry name" value="IgI_4_Dscam"/>
    <property type="match status" value="1"/>
</dbReference>
<dbReference type="FunFam" id="2.60.40.10:FF:000324">
    <property type="entry name" value="Down syndrome cell adhesion molecule, isoform D"/>
    <property type="match status" value="1"/>
</dbReference>
<keyword evidence="5" id="KW-0130">Cell adhesion</keyword>
<dbReference type="GO" id="GO:0043025">
    <property type="term" value="C:neuronal cell body"/>
    <property type="evidence" value="ECO:0007669"/>
    <property type="project" value="TreeGrafter"/>
</dbReference>
<dbReference type="FunFam" id="2.60.40.10:FF:000017">
    <property type="entry name" value="Down syndrome cell adhesion molecule b"/>
    <property type="match status" value="1"/>
</dbReference>
<feature type="domain" description="Ig-like" evidence="10">
    <location>
        <begin position="474"/>
        <end position="567"/>
    </location>
</feature>
<dbReference type="InterPro" id="IPR003598">
    <property type="entry name" value="Ig_sub2"/>
</dbReference>
<dbReference type="SMART" id="SM00406">
    <property type="entry name" value="IGv"/>
    <property type="match status" value="3"/>
</dbReference>
<evidence type="ECO:0000256" key="8">
    <source>
        <dbReference type="ARBA" id="ARBA00023157"/>
    </source>
</evidence>
<evidence type="ECO:0000256" key="3">
    <source>
        <dbReference type="ARBA" id="ARBA00022729"/>
    </source>
</evidence>
<dbReference type="GO" id="GO:0008046">
    <property type="term" value="F:axon guidance receptor activity"/>
    <property type="evidence" value="ECO:0007669"/>
    <property type="project" value="TreeGrafter"/>
</dbReference>
<protein>
    <submittedName>
        <fullName evidence="11">Down syndrome cell adhesion molecule-like protein Dscam2</fullName>
    </submittedName>
</protein>
<dbReference type="InterPro" id="IPR013783">
    <property type="entry name" value="Ig-like_fold"/>
</dbReference>
<evidence type="ECO:0000256" key="6">
    <source>
        <dbReference type="ARBA" id="ARBA00022989"/>
    </source>
</evidence>
<dbReference type="GO" id="GO:0005886">
    <property type="term" value="C:plasma membrane"/>
    <property type="evidence" value="ECO:0007669"/>
    <property type="project" value="TreeGrafter"/>
</dbReference>
<evidence type="ECO:0000256" key="9">
    <source>
        <dbReference type="ARBA" id="ARBA00023319"/>
    </source>
</evidence>
<keyword evidence="8" id="KW-1015">Disulfide bond</keyword>
<evidence type="ECO:0000256" key="7">
    <source>
        <dbReference type="ARBA" id="ARBA00023136"/>
    </source>
</evidence>
<dbReference type="InterPro" id="IPR003599">
    <property type="entry name" value="Ig_sub"/>
</dbReference>
<dbReference type="GO" id="GO:0050808">
    <property type="term" value="P:synapse organization"/>
    <property type="evidence" value="ECO:0007669"/>
    <property type="project" value="TreeGrafter"/>
</dbReference>
<dbReference type="Pfam" id="PF07679">
    <property type="entry name" value="I-set"/>
    <property type="match status" value="2"/>
</dbReference>
<feature type="domain" description="Ig-like" evidence="10">
    <location>
        <begin position="380"/>
        <end position="468"/>
    </location>
</feature>
<reference evidence="11 12" key="1">
    <citation type="submission" date="2013-11" db="EMBL/GenBank/DDBJ databases">
        <title>Genome sequencing of Stegodyphus mimosarum.</title>
        <authorList>
            <person name="Bechsgaard J."/>
        </authorList>
    </citation>
    <scope>NUCLEOTIDE SEQUENCE [LARGE SCALE GENOMIC DNA]</scope>
</reference>
<gene>
    <name evidence="11" type="ORF">X975_20944</name>
</gene>
<accession>A0A087UXG6</accession>
<evidence type="ECO:0000256" key="1">
    <source>
        <dbReference type="ARBA" id="ARBA00004167"/>
    </source>
</evidence>
<dbReference type="OMA" id="PSEATTH"/>
<dbReference type="Gene3D" id="2.60.40.10">
    <property type="entry name" value="Immunoglobulins"/>
    <property type="match status" value="6"/>
</dbReference>
<sequence>MPKKRYNERCRGRWSQAVISWSPRRPPWPPEERGPSNTRRLWPPLTNMIWNTPNWPLLLLLLAYVRGFESGMEKRMGPVFISEPPSQVDFLNTTGASVDCLAYGNPSPRVRWRLRDGSLAENVPGLRQTLPNGTLVLWPFRPEHYRQDVHADVYRCEAANVVGTVLSRDVHVRGVVKQYYEVQVYDEYVIRGNTAVLTCHVPSFVKDYVTVTSWIRDDVLTVASTVLEGGRYSVFSSGELHIRNVTPDDGSMSYRCQTSHRLTHEIIVSATSGRLIVTDSSGTVPPRVTDSRTALSAVQGDVVELPCAAQGFPVPRYSWYKYSGRNNSQLLPVYHDPRMAQLSGSLVIRQVSLEDGGKYVCLISNSAGEERTELLLIVTAHLTAHIQPQQQTIDVGRPAKFNCSFAGHPVNGISWIKDGSPLFEDGVRIKLSSRVLLTIVSVQREDSGMYQCFVFNDVESAQGTAQLLLGDAAPVFHYVFTEETLQPGPFISLKCVASGNPLPQITWTLDGSLLPEDQRFRVGDYITMQGRVVSYVNISQVRVEDGGEYECHARSTVGIVSHAARLNVYGLPYIRPMKDVSAVAGESLMLRCHVAGYPIDTITWHRGNSRLPINRRQEVFLNGTLIIQDVQRGVDDGTYKCKAWNKQGQNAFGTV</sequence>
<dbReference type="GO" id="GO:0030424">
    <property type="term" value="C:axon"/>
    <property type="evidence" value="ECO:0007669"/>
    <property type="project" value="TreeGrafter"/>
</dbReference>
<evidence type="ECO:0000313" key="12">
    <source>
        <dbReference type="Proteomes" id="UP000054359"/>
    </source>
</evidence>
<dbReference type="CDD" id="cd00096">
    <property type="entry name" value="Ig"/>
    <property type="match status" value="1"/>
</dbReference>
<keyword evidence="12" id="KW-1185">Reference proteome</keyword>
<dbReference type="InterPro" id="IPR050958">
    <property type="entry name" value="Cell_Adh-Cytoskel_Orgn"/>
</dbReference>
<keyword evidence="6" id="KW-1133">Transmembrane helix</keyword>
<dbReference type="Pfam" id="PF00047">
    <property type="entry name" value="ig"/>
    <property type="match status" value="1"/>
</dbReference>
<keyword evidence="9" id="KW-0393">Immunoglobulin domain</keyword>
<dbReference type="PANTHER" id="PTHR45080">
    <property type="entry name" value="CONTACTIN 5"/>
    <property type="match status" value="1"/>
</dbReference>
<dbReference type="PANTHER" id="PTHR45080:SF8">
    <property type="entry name" value="IG-LIKE DOMAIN-CONTAINING PROTEIN"/>
    <property type="match status" value="1"/>
</dbReference>